<evidence type="ECO:0000259" key="6">
    <source>
        <dbReference type="PROSITE" id="PS51677"/>
    </source>
</evidence>
<protein>
    <submittedName>
        <fullName evidence="7">Glycosyltransferase, catalytic subunit of cellulose synthase and poly-beta-1,6-N-acetylglucosamine synthase</fullName>
    </submittedName>
</protein>
<feature type="transmembrane region" description="Helical" evidence="5">
    <location>
        <begin position="625"/>
        <end position="645"/>
    </location>
</feature>
<dbReference type="STRING" id="47864.GA0070560_13727"/>
<evidence type="ECO:0000313" key="8">
    <source>
        <dbReference type="Proteomes" id="UP000199408"/>
    </source>
</evidence>
<dbReference type="SUPFAM" id="SSF53448">
    <property type="entry name" value="Nucleotide-diphospho-sugar transferases"/>
    <property type="match status" value="1"/>
</dbReference>
<dbReference type="Gene3D" id="3.20.20.370">
    <property type="entry name" value="Glycoside hydrolase/deacetylase"/>
    <property type="match status" value="1"/>
</dbReference>
<dbReference type="InterPro" id="IPR029044">
    <property type="entry name" value="Nucleotide-diphossugar_trans"/>
</dbReference>
<evidence type="ECO:0000256" key="3">
    <source>
        <dbReference type="ARBA" id="ARBA00022679"/>
    </source>
</evidence>
<dbReference type="GO" id="GO:0005975">
    <property type="term" value="P:carbohydrate metabolic process"/>
    <property type="evidence" value="ECO:0007669"/>
    <property type="project" value="InterPro"/>
</dbReference>
<dbReference type="GO" id="GO:0016810">
    <property type="term" value="F:hydrolase activity, acting on carbon-nitrogen (but not peptide) bonds"/>
    <property type="evidence" value="ECO:0007669"/>
    <property type="project" value="InterPro"/>
</dbReference>
<evidence type="ECO:0000256" key="1">
    <source>
        <dbReference type="ARBA" id="ARBA00006739"/>
    </source>
</evidence>
<dbReference type="RefSeq" id="WP_091302864.1">
    <property type="nucleotide sequence ID" value="NZ_FMDN01000037.1"/>
</dbReference>
<dbReference type="Pfam" id="PF13641">
    <property type="entry name" value="Glyco_tranf_2_3"/>
    <property type="match status" value="1"/>
</dbReference>
<dbReference type="OrthoDB" id="3864432at2"/>
<comment type="similarity">
    <text evidence="1">Belongs to the glycosyltransferase 2 family.</text>
</comment>
<dbReference type="Proteomes" id="UP000199408">
    <property type="component" value="Unassembled WGS sequence"/>
</dbReference>
<dbReference type="InterPro" id="IPR002509">
    <property type="entry name" value="NODB_dom"/>
</dbReference>
<dbReference type="Gene3D" id="3.90.550.10">
    <property type="entry name" value="Spore Coat Polysaccharide Biosynthesis Protein SpsA, Chain A"/>
    <property type="match status" value="1"/>
</dbReference>
<keyword evidence="5" id="KW-0472">Membrane</keyword>
<proteinExistence type="inferred from homology"/>
<evidence type="ECO:0000256" key="4">
    <source>
        <dbReference type="SAM" id="MobiDB-lite"/>
    </source>
</evidence>
<feature type="compositionally biased region" description="Low complexity" evidence="4">
    <location>
        <begin position="43"/>
        <end position="60"/>
    </location>
</feature>
<evidence type="ECO:0000313" key="7">
    <source>
        <dbReference type="EMBL" id="SCG70930.1"/>
    </source>
</evidence>
<keyword evidence="8" id="KW-1185">Reference proteome</keyword>
<feature type="region of interest" description="Disordered" evidence="4">
    <location>
        <begin position="41"/>
        <end position="70"/>
    </location>
</feature>
<feature type="transmembrane region" description="Helical" evidence="5">
    <location>
        <begin position="593"/>
        <end position="619"/>
    </location>
</feature>
<keyword evidence="3 7" id="KW-0808">Transferase</keyword>
<feature type="domain" description="NodB homology" evidence="6">
    <location>
        <begin position="77"/>
        <end position="264"/>
    </location>
</feature>
<dbReference type="PANTHER" id="PTHR43630">
    <property type="entry name" value="POLY-BETA-1,6-N-ACETYL-D-GLUCOSAMINE SYNTHASE"/>
    <property type="match status" value="1"/>
</dbReference>
<evidence type="ECO:0000256" key="5">
    <source>
        <dbReference type="SAM" id="Phobius"/>
    </source>
</evidence>
<reference evidence="8" key="1">
    <citation type="submission" date="2016-06" db="EMBL/GenBank/DDBJ databases">
        <authorList>
            <person name="Varghese N."/>
        </authorList>
    </citation>
    <scope>NUCLEOTIDE SEQUENCE [LARGE SCALE GENOMIC DNA]</scope>
    <source>
        <strain evidence="8">DSM 43171</strain>
    </source>
</reference>
<keyword evidence="5" id="KW-1133">Transmembrane helix</keyword>
<evidence type="ECO:0000256" key="2">
    <source>
        <dbReference type="ARBA" id="ARBA00022676"/>
    </source>
</evidence>
<accession>A0A1C5JK41</accession>
<name>A0A1C5JK41_9ACTN</name>
<feature type="transmembrane region" description="Helical" evidence="5">
    <location>
        <begin position="666"/>
        <end position="684"/>
    </location>
</feature>
<dbReference type="InterPro" id="IPR011330">
    <property type="entry name" value="Glyco_hydro/deAcase_b/a-brl"/>
</dbReference>
<gene>
    <name evidence="7" type="ORF">GA0070560_13727</name>
</gene>
<keyword evidence="2" id="KW-0328">Glycosyltransferase</keyword>
<dbReference type="EMBL" id="FMDN01000037">
    <property type="protein sequence ID" value="SCG70930.1"/>
    <property type="molecule type" value="Genomic_DNA"/>
</dbReference>
<organism evidence="7 8">
    <name type="scientific">Micromonospora halophytica</name>
    <dbReference type="NCBI Taxonomy" id="47864"/>
    <lineage>
        <taxon>Bacteria</taxon>
        <taxon>Bacillati</taxon>
        <taxon>Actinomycetota</taxon>
        <taxon>Actinomycetes</taxon>
        <taxon>Micromonosporales</taxon>
        <taxon>Micromonosporaceae</taxon>
        <taxon>Micromonospora</taxon>
    </lineage>
</organism>
<dbReference type="GO" id="GO:0016757">
    <property type="term" value="F:glycosyltransferase activity"/>
    <property type="evidence" value="ECO:0007669"/>
    <property type="project" value="UniProtKB-KW"/>
</dbReference>
<dbReference type="Pfam" id="PF01522">
    <property type="entry name" value="Polysacc_deac_1"/>
    <property type="match status" value="1"/>
</dbReference>
<dbReference type="PANTHER" id="PTHR43630:SF1">
    <property type="entry name" value="POLY-BETA-1,6-N-ACETYL-D-GLUCOSAMINE SYNTHASE"/>
    <property type="match status" value="1"/>
</dbReference>
<dbReference type="AlphaFoldDB" id="A0A1C5JK41"/>
<sequence>MARHVARRDPRAHWVLLLLGLLLLLAALTVNGLVSGIDGGAGPSAAPAGPAPEEATGAGPVLRLDQPEPVSRRMPDRTVALTFDDGPDPEWTPQVLDVLRRHRAHATFFVVGSRVNDHPELVRRILDEGHELGSHTYTHADLGTVSPWRAELELSLTRKAVAAATGREVTLLRAPYSSTTGTLNAALYDALRRAAGTGHVAVLADLDAKDWQRPGVPAIVRAATPQPGRGAVVLMHDGGGDRSQTVAALDQLLTRLSAQDYRFTGISEGIDAPPSTVPASAGTRLGGYALRWTQTGAQWAATGMNMLLAVALVLGIVRLAVQVACAQLHVRRVRRPHRPRRVVDAPVSVIVPAYNEAANIAATVRSLVSSAYPALEVIVVDDGSSDGTADIVERMGLRGVRVIRQANAGKPAALNTGIRAARANLLVLVDGDTVFQPDTVHRLVQGFADPTVGAISGNTKVANRRRLLGRWQHLEYVIGFNLDRRMYDVLECMPTIPGAIGAFRREVLLAVGGVPSDTLAEDTDLTMKVLRAGWRVVYEEGAIAWTEAPSSLRQLWRQRYRWCYGTMQAMWKHRHALREPGAGGKLGRRGLPYLTVFQIVLPLAAPAVDVYAVYGLLFLPWSTLVLAWVGLLLLQGLTAAYALRLDRERYGPLWSLPLQQLVYRQVMYLVVVQSAVTAVIGNRLRWQRMVRTGEVAALVDARPPGQPV</sequence>
<dbReference type="PROSITE" id="PS51677">
    <property type="entry name" value="NODB"/>
    <property type="match status" value="1"/>
</dbReference>
<dbReference type="CDD" id="cd06423">
    <property type="entry name" value="CESA_like"/>
    <property type="match status" value="1"/>
</dbReference>
<dbReference type="SUPFAM" id="SSF88713">
    <property type="entry name" value="Glycoside hydrolase/deacetylase"/>
    <property type="match status" value="1"/>
</dbReference>
<keyword evidence="5" id="KW-0812">Transmembrane</keyword>